<sequence length="73" mass="7211">MQLGAVSPVPHNNTVVANNGNDAAPGVSFDNGVYVWFVSYASLIASGEAVGTGGSATVGVMRASAISPRSSAT</sequence>
<protein>
    <submittedName>
        <fullName evidence="1">Unannotated protein</fullName>
    </submittedName>
</protein>
<gene>
    <name evidence="1" type="ORF">UFOPK2169_00694</name>
</gene>
<proteinExistence type="predicted"/>
<accession>A0A6J6KPU2</accession>
<evidence type="ECO:0000313" key="1">
    <source>
        <dbReference type="EMBL" id="CAB4649949.1"/>
    </source>
</evidence>
<name>A0A6J6KPU2_9ZZZZ</name>
<organism evidence="1">
    <name type="scientific">freshwater metagenome</name>
    <dbReference type="NCBI Taxonomy" id="449393"/>
    <lineage>
        <taxon>unclassified sequences</taxon>
        <taxon>metagenomes</taxon>
        <taxon>ecological metagenomes</taxon>
    </lineage>
</organism>
<reference evidence="1" key="1">
    <citation type="submission" date="2020-05" db="EMBL/GenBank/DDBJ databases">
        <authorList>
            <person name="Chiriac C."/>
            <person name="Salcher M."/>
            <person name="Ghai R."/>
            <person name="Kavagutti S V."/>
        </authorList>
    </citation>
    <scope>NUCLEOTIDE SEQUENCE</scope>
</reference>
<dbReference type="AlphaFoldDB" id="A0A6J6KPU2"/>
<dbReference type="EMBL" id="CAEZWE010000021">
    <property type="protein sequence ID" value="CAB4649949.1"/>
    <property type="molecule type" value="Genomic_DNA"/>
</dbReference>